<comment type="caution">
    <text evidence="1">The sequence shown here is derived from an EMBL/GenBank/DDBJ whole genome shotgun (WGS) entry which is preliminary data.</text>
</comment>
<keyword evidence="2" id="KW-1185">Reference proteome</keyword>
<protein>
    <submittedName>
        <fullName evidence="1">Uncharacterized protein</fullName>
    </submittedName>
</protein>
<accession>A0A7J7KPM6</accession>
<gene>
    <name evidence="1" type="ORF">EB796_001553</name>
</gene>
<name>A0A7J7KPM6_BUGNE</name>
<dbReference type="AlphaFoldDB" id="A0A7J7KPM6"/>
<sequence>MVKKNWFGLSEALQKALNDEYFTESLACLMFSHLVDSVTKDKVISKRSSSTHAIGVQRLYFQLIALVKHLAI</sequence>
<proteinExistence type="predicted"/>
<dbReference type="Proteomes" id="UP000593567">
    <property type="component" value="Unassembled WGS sequence"/>
</dbReference>
<evidence type="ECO:0000313" key="2">
    <source>
        <dbReference type="Proteomes" id="UP000593567"/>
    </source>
</evidence>
<reference evidence="1" key="1">
    <citation type="submission" date="2020-06" db="EMBL/GenBank/DDBJ databases">
        <title>Draft genome of Bugula neritina, a colonial animal packing powerful symbionts and potential medicines.</title>
        <authorList>
            <person name="Rayko M."/>
        </authorList>
    </citation>
    <scope>NUCLEOTIDE SEQUENCE [LARGE SCALE GENOMIC DNA]</scope>
    <source>
        <strain evidence="1">Kwan_BN1</strain>
    </source>
</reference>
<evidence type="ECO:0000313" key="1">
    <source>
        <dbReference type="EMBL" id="KAF6040139.1"/>
    </source>
</evidence>
<dbReference type="EMBL" id="VXIV02000178">
    <property type="protein sequence ID" value="KAF6040139.1"/>
    <property type="molecule type" value="Genomic_DNA"/>
</dbReference>
<organism evidence="1 2">
    <name type="scientific">Bugula neritina</name>
    <name type="common">Brown bryozoan</name>
    <name type="synonym">Sertularia neritina</name>
    <dbReference type="NCBI Taxonomy" id="10212"/>
    <lineage>
        <taxon>Eukaryota</taxon>
        <taxon>Metazoa</taxon>
        <taxon>Spiralia</taxon>
        <taxon>Lophotrochozoa</taxon>
        <taxon>Bryozoa</taxon>
        <taxon>Gymnolaemata</taxon>
        <taxon>Cheilostomatida</taxon>
        <taxon>Flustrina</taxon>
        <taxon>Buguloidea</taxon>
        <taxon>Bugulidae</taxon>
        <taxon>Bugula</taxon>
    </lineage>
</organism>